<evidence type="ECO:0000313" key="2">
    <source>
        <dbReference type="EMBL" id="PHH82909.1"/>
    </source>
</evidence>
<gene>
    <name evidence="2" type="ORF">CDD82_4343</name>
</gene>
<protein>
    <recommendedName>
        <fullName evidence="4">G domain-containing protein</fullName>
    </recommendedName>
</protein>
<name>A0A2C5Y4W1_9HYPO</name>
<evidence type="ECO:0008006" key="4">
    <source>
        <dbReference type="Google" id="ProtNLM"/>
    </source>
</evidence>
<feature type="region of interest" description="Disordered" evidence="1">
    <location>
        <begin position="594"/>
        <end position="614"/>
    </location>
</feature>
<organism evidence="2 3">
    <name type="scientific">Ophiocordyceps australis</name>
    <dbReference type="NCBI Taxonomy" id="1399860"/>
    <lineage>
        <taxon>Eukaryota</taxon>
        <taxon>Fungi</taxon>
        <taxon>Dikarya</taxon>
        <taxon>Ascomycota</taxon>
        <taxon>Pezizomycotina</taxon>
        <taxon>Sordariomycetes</taxon>
        <taxon>Hypocreomycetidae</taxon>
        <taxon>Hypocreales</taxon>
        <taxon>Ophiocordycipitaceae</taxon>
        <taxon>Ophiocordyceps</taxon>
    </lineage>
</organism>
<sequence length="614" mass="69163">MAVPIQRLRRRNHSTAPSAEPLSLSTTARPQERELLPPAPLPSPAEAKPQRRKLPLNCSGCGAFSQTKEPLESGYYDLERKGVMKWLDPHAHRSKPRIMSKDDELVIAALHGLKSEGQLETLGLDPSSMVYKRELEASTTNIEPQAPPMCDRCHKILHYNTGGGKGPPVLHPTIASLRETLEESPFEYNHVYHVIDAADFPMSLIPRLNELMGDIRLRSRNRRAPNIKYSRNRLTELSFIVTRADLLAPTRAQAQTLMPWISQVLRQAMGDMGDRMRLGNLMCVSAKRHWWTDELRDRIRSRGGGAWFVGKVNVGKSQLFEAVFPKGDSKKLDKSQVKVWPRHAMAAESIGTTDNEHHREVEEALMDKDVPVGDLLPPSRPLEQYPTMPLVSSIPGTTVSPIRIPFSGGKGELIDLPGLARSDLELYVKEQYRTKLIMTERVVPEQMVIGGERSLLLGGGLIRITPIPAFRRDYMLYNFTPLDAHLTSTWKAIAVQNEPQSQLSLRLNNMTTPEASENMKLAGTFSVKYDITKERAARWMEKRGGSSSIWKMPFRVVGVDIVIEGIGYVELVVQVRAREYESWLTPDSEFQGKLGNRFRASKNDDGPDWPKFQS</sequence>
<dbReference type="Gene3D" id="3.40.50.300">
    <property type="entry name" value="P-loop containing nucleotide triphosphate hydrolases"/>
    <property type="match status" value="1"/>
</dbReference>
<dbReference type="PANTHER" id="PTHR46434:SF1">
    <property type="entry name" value="GENETIC INTERACTOR OF PROHIBITINS 3, MITOCHONDRIAL"/>
    <property type="match status" value="1"/>
</dbReference>
<comment type="caution">
    <text evidence="2">The sequence shown here is derived from an EMBL/GenBank/DDBJ whole genome shotgun (WGS) entry which is preliminary data.</text>
</comment>
<dbReference type="SUPFAM" id="SSF52540">
    <property type="entry name" value="P-loop containing nucleoside triphosphate hydrolases"/>
    <property type="match status" value="1"/>
</dbReference>
<evidence type="ECO:0000313" key="3">
    <source>
        <dbReference type="Proteomes" id="UP000224854"/>
    </source>
</evidence>
<feature type="region of interest" description="Disordered" evidence="1">
    <location>
        <begin position="1"/>
        <end position="53"/>
    </location>
</feature>
<keyword evidence="3" id="KW-1185">Reference proteome</keyword>
<dbReference type="OrthoDB" id="1696305at2759"/>
<dbReference type="InterPro" id="IPR027417">
    <property type="entry name" value="P-loop_NTPase"/>
</dbReference>
<dbReference type="InterPro" id="IPR050896">
    <property type="entry name" value="Mito_lipid_metab_GTPase"/>
</dbReference>
<dbReference type="Proteomes" id="UP000224854">
    <property type="component" value="Unassembled WGS sequence"/>
</dbReference>
<accession>A0A2C5Y4W1</accession>
<evidence type="ECO:0000256" key="1">
    <source>
        <dbReference type="SAM" id="MobiDB-lite"/>
    </source>
</evidence>
<dbReference type="EMBL" id="NJEU01000036">
    <property type="protein sequence ID" value="PHH82909.1"/>
    <property type="molecule type" value="Genomic_DNA"/>
</dbReference>
<dbReference type="AlphaFoldDB" id="A0A2C5Y4W1"/>
<dbReference type="PANTHER" id="PTHR46434">
    <property type="entry name" value="GENETIC INTERACTOR OF PROHIBITINS 3, MITOCHONDRIAL"/>
    <property type="match status" value="1"/>
</dbReference>
<reference evidence="2 3" key="1">
    <citation type="submission" date="2017-06" db="EMBL/GenBank/DDBJ databases">
        <title>Ant-infecting Ophiocordyceps genomes reveal a high diversity of potential behavioral manipulation genes and a possible major role for enterotoxins.</title>
        <authorList>
            <person name="De Bekker C."/>
            <person name="Evans H.C."/>
            <person name="Brachmann A."/>
            <person name="Hughes D.P."/>
        </authorList>
    </citation>
    <scope>NUCLEOTIDE SEQUENCE [LARGE SCALE GENOMIC DNA]</scope>
    <source>
        <strain evidence="2 3">1348a</strain>
    </source>
</reference>
<dbReference type="GO" id="GO:0005739">
    <property type="term" value="C:mitochondrion"/>
    <property type="evidence" value="ECO:0007669"/>
    <property type="project" value="TreeGrafter"/>
</dbReference>
<proteinExistence type="predicted"/>